<dbReference type="PANTHER" id="PTHR30273">
    <property type="entry name" value="PERIPLASMIC SIGNAL SENSOR AND SIGMA FACTOR ACTIVATOR FECR-RELATED"/>
    <property type="match status" value="1"/>
</dbReference>
<gene>
    <name evidence="4" type="ORF">QQ020_03075</name>
</gene>
<organism evidence="4 5">
    <name type="scientific">Agaribacillus aureus</name>
    <dbReference type="NCBI Taxonomy" id="3051825"/>
    <lineage>
        <taxon>Bacteria</taxon>
        <taxon>Pseudomonadati</taxon>
        <taxon>Bacteroidota</taxon>
        <taxon>Cytophagia</taxon>
        <taxon>Cytophagales</taxon>
        <taxon>Splendidivirgaceae</taxon>
        <taxon>Agaribacillus</taxon>
    </lineage>
</organism>
<accession>A0ABT8L441</accession>
<evidence type="ECO:0000256" key="1">
    <source>
        <dbReference type="SAM" id="Phobius"/>
    </source>
</evidence>
<comment type="caution">
    <text evidence="4">The sequence shown here is derived from an EMBL/GenBank/DDBJ whole genome shotgun (WGS) entry which is preliminary data.</text>
</comment>
<dbReference type="PIRSF" id="PIRSF018266">
    <property type="entry name" value="FecR"/>
    <property type="match status" value="1"/>
</dbReference>
<dbReference type="PANTHER" id="PTHR30273:SF2">
    <property type="entry name" value="PROTEIN FECR"/>
    <property type="match status" value="1"/>
</dbReference>
<sequence length="350" mass="39626">MTKKEFLDLLERYIQGTASDQDKRIFDEFYNNLQVEEQDHWSVWELTDKERTKIEIYESLNKLLEEEERNEKGNKGKFTIPVFKVVASIVIIIGLGATIYSTFFEPDKINYITKSTQKGQKATIMLSDGSSVRLNARSTIIFPETFSTDRRTITLIGEAFFEVQKDTSRPFVVKTGSLNTTVLGTSFNVKARESHKYIEVTVATGKVQVSVGSGNGEEIIYPNDQPESLSIQHKKNALLAVTLSPGEQALFVKHSGDITERSVSLDKYLAWNSDVIYLDNTPMNEVAEILGNWYDVDIKLENPALHNCLVSGKYKGDKLENILKSLRFMQGIEFKITGERQITLNGKPCK</sequence>
<feature type="domain" description="Protein FecR C-terminal" evidence="3">
    <location>
        <begin position="276"/>
        <end position="341"/>
    </location>
</feature>
<evidence type="ECO:0000313" key="4">
    <source>
        <dbReference type="EMBL" id="MDN5211008.1"/>
    </source>
</evidence>
<name>A0ABT8L441_9BACT</name>
<keyword evidence="1" id="KW-0472">Membrane</keyword>
<dbReference type="InterPro" id="IPR032508">
    <property type="entry name" value="FecR_C"/>
</dbReference>
<dbReference type="EMBL" id="JAUJEB010000001">
    <property type="protein sequence ID" value="MDN5211008.1"/>
    <property type="molecule type" value="Genomic_DNA"/>
</dbReference>
<proteinExistence type="predicted"/>
<dbReference type="Gene3D" id="2.60.120.1440">
    <property type="match status" value="1"/>
</dbReference>
<reference evidence="4" key="1">
    <citation type="submission" date="2023-06" db="EMBL/GenBank/DDBJ databases">
        <title>Genomic of Agaribacillus aureum.</title>
        <authorList>
            <person name="Wang G."/>
        </authorList>
    </citation>
    <scope>NUCLEOTIDE SEQUENCE</scope>
    <source>
        <strain evidence="4">BMA12</strain>
    </source>
</reference>
<dbReference type="Gene3D" id="3.55.50.30">
    <property type="match status" value="1"/>
</dbReference>
<feature type="transmembrane region" description="Helical" evidence="1">
    <location>
        <begin position="82"/>
        <end position="103"/>
    </location>
</feature>
<evidence type="ECO:0000313" key="5">
    <source>
        <dbReference type="Proteomes" id="UP001172083"/>
    </source>
</evidence>
<keyword evidence="1" id="KW-1133">Transmembrane helix</keyword>
<dbReference type="InterPro" id="IPR006860">
    <property type="entry name" value="FecR"/>
</dbReference>
<protein>
    <submittedName>
        <fullName evidence="4">FecR domain-containing protein</fullName>
    </submittedName>
</protein>
<dbReference type="Pfam" id="PF16344">
    <property type="entry name" value="FecR_C"/>
    <property type="match status" value="1"/>
</dbReference>
<dbReference type="Proteomes" id="UP001172083">
    <property type="component" value="Unassembled WGS sequence"/>
</dbReference>
<dbReference type="RefSeq" id="WP_346756344.1">
    <property type="nucleotide sequence ID" value="NZ_JAUJEB010000001.1"/>
</dbReference>
<keyword evidence="5" id="KW-1185">Reference proteome</keyword>
<feature type="domain" description="FecR protein" evidence="2">
    <location>
        <begin position="115"/>
        <end position="208"/>
    </location>
</feature>
<evidence type="ECO:0000259" key="2">
    <source>
        <dbReference type="Pfam" id="PF04773"/>
    </source>
</evidence>
<dbReference type="InterPro" id="IPR012373">
    <property type="entry name" value="Ferrdict_sens_TM"/>
</dbReference>
<evidence type="ECO:0000259" key="3">
    <source>
        <dbReference type="Pfam" id="PF16344"/>
    </source>
</evidence>
<keyword evidence="1" id="KW-0812">Transmembrane</keyword>
<dbReference type="Pfam" id="PF04773">
    <property type="entry name" value="FecR"/>
    <property type="match status" value="1"/>
</dbReference>